<proteinExistence type="predicted"/>
<gene>
    <name evidence="3" type="ORF">Y88_0772</name>
</gene>
<dbReference type="PANTHER" id="PTHR43283">
    <property type="entry name" value="BETA-LACTAMASE-RELATED"/>
    <property type="match status" value="1"/>
</dbReference>
<dbReference type="InParanoid" id="F1Z9M7"/>
<dbReference type="HOGENOM" id="CLU_030169_0_2_5"/>
<accession>F1Z9M7</accession>
<dbReference type="eggNOG" id="COG1680">
    <property type="taxonomic scope" value="Bacteria"/>
</dbReference>
<dbReference type="AlphaFoldDB" id="F1Z9M7"/>
<sequence>MSFIKKGRLAAGIALGLVLPCVSVSAQTAPAHVLPDGTVPPALKAARMHILDAPENMLTFHNMDQLFETRPVPRSGPVAPFAHSDKALPDAVIGGTTMTEDAWEDRTYTAALLVMRDGHILHESYRDNTDASTHFISFSMAKTITSMLIGIAVGQGAIHSIDQPATDFVPELKGSGYDGVTIRQLLQMRSGVDYEERYDFGEKPSVPAQIFLNAIVANKERFADMAPRLGRKWKPGSHFNYSTLDTSVLGWVLERATKRPLADFMTQYLWQPMGMESYGYWLADGAPGVGRELNGMGYNATLRDFARLGQMMLDKGAFNGRQIVPADWVGAATTMTPNADPGTPPPPASVTSPFARSGYGFQIWKLDETGAYTALGLQGQFIYVHPATRTVIVKLSFFPPEGSAEGDRALEDTLAYFGTLTRWKG</sequence>
<reference evidence="3 4" key="1">
    <citation type="journal article" date="2012" name="J. Bacteriol.">
        <title>Draft Genome Sequence of Novosphingobium nitrogenifigens Y88T.</title>
        <authorList>
            <person name="Strabala T.J."/>
            <person name="Macdonald L."/>
            <person name="Liu V."/>
            <person name="Smit A.M."/>
        </authorList>
    </citation>
    <scope>NUCLEOTIDE SEQUENCE [LARGE SCALE GENOMIC DNA]</scope>
    <source>
        <strain evidence="3 4">DSM 19370</strain>
    </source>
</reference>
<dbReference type="EMBL" id="AEWJ01000041">
    <property type="protein sequence ID" value="EGD58715.1"/>
    <property type="molecule type" value="Genomic_DNA"/>
</dbReference>
<dbReference type="Proteomes" id="UP000004728">
    <property type="component" value="Unassembled WGS sequence"/>
</dbReference>
<dbReference type="STRING" id="983920.Y88_0772"/>
<dbReference type="SUPFAM" id="SSF56601">
    <property type="entry name" value="beta-lactamase/transpeptidase-like"/>
    <property type="match status" value="1"/>
</dbReference>
<name>F1Z9M7_9SPHN</name>
<dbReference type="GO" id="GO:0016787">
    <property type="term" value="F:hydrolase activity"/>
    <property type="evidence" value="ECO:0007669"/>
    <property type="project" value="UniProtKB-KW"/>
</dbReference>
<keyword evidence="3" id="KW-0378">Hydrolase</keyword>
<evidence type="ECO:0000313" key="4">
    <source>
        <dbReference type="Proteomes" id="UP000004728"/>
    </source>
</evidence>
<evidence type="ECO:0000313" key="3">
    <source>
        <dbReference type="EMBL" id="EGD58715.1"/>
    </source>
</evidence>
<keyword evidence="1" id="KW-0732">Signal</keyword>
<comment type="caution">
    <text evidence="3">The sequence shown here is derived from an EMBL/GenBank/DDBJ whole genome shotgun (WGS) entry which is preliminary data.</text>
</comment>
<evidence type="ECO:0000256" key="1">
    <source>
        <dbReference type="SAM" id="SignalP"/>
    </source>
</evidence>
<dbReference type="OrthoDB" id="9814204at2"/>
<dbReference type="InterPro" id="IPR012338">
    <property type="entry name" value="Beta-lactam/transpept-like"/>
</dbReference>
<protein>
    <submittedName>
        <fullName evidence="3">6-aminohexanoate-dimer hydrolase</fullName>
    </submittedName>
</protein>
<dbReference type="Gene3D" id="3.40.710.10">
    <property type="entry name" value="DD-peptidase/beta-lactamase superfamily"/>
    <property type="match status" value="1"/>
</dbReference>
<dbReference type="RefSeq" id="WP_008066335.1">
    <property type="nucleotide sequence ID" value="NZ_AQWK01000002.1"/>
</dbReference>
<dbReference type="InterPro" id="IPR050789">
    <property type="entry name" value="Diverse_Enzym_Activities"/>
</dbReference>
<organism evidence="3 4">
    <name type="scientific">Novosphingobium nitrogenifigens DSM 19370</name>
    <dbReference type="NCBI Taxonomy" id="983920"/>
    <lineage>
        <taxon>Bacteria</taxon>
        <taxon>Pseudomonadati</taxon>
        <taxon>Pseudomonadota</taxon>
        <taxon>Alphaproteobacteria</taxon>
        <taxon>Sphingomonadales</taxon>
        <taxon>Sphingomonadaceae</taxon>
        <taxon>Novosphingobium</taxon>
    </lineage>
</organism>
<feature type="domain" description="Beta-lactamase-related" evidence="2">
    <location>
        <begin position="104"/>
        <end position="404"/>
    </location>
</feature>
<dbReference type="Pfam" id="PF00144">
    <property type="entry name" value="Beta-lactamase"/>
    <property type="match status" value="1"/>
</dbReference>
<evidence type="ECO:0000259" key="2">
    <source>
        <dbReference type="Pfam" id="PF00144"/>
    </source>
</evidence>
<feature type="chain" id="PRO_5003274193" evidence="1">
    <location>
        <begin position="27"/>
        <end position="425"/>
    </location>
</feature>
<dbReference type="InterPro" id="IPR001466">
    <property type="entry name" value="Beta-lactam-related"/>
</dbReference>
<keyword evidence="4" id="KW-1185">Reference proteome</keyword>
<dbReference type="PANTHER" id="PTHR43283:SF14">
    <property type="entry name" value="BLL8153 PROTEIN"/>
    <property type="match status" value="1"/>
</dbReference>
<feature type="signal peptide" evidence="1">
    <location>
        <begin position="1"/>
        <end position="26"/>
    </location>
</feature>